<evidence type="ECO:0000256" key="1">
    <source>
        <dbReference type="ARBA" id="ARBA00006126"/>
    </source>
</evidence>
<protein>
    <recommendedName>
        <fullName evidence="6">LIM zinc-binding domain-containing protein</fullName>
    </recommendedName>
</protein>
<evidence type="ECO:0000313" key="7">
    <source>
        <dbReference type="EMBL" id="CAE2318857.1"/>
    </source>
</evidence>
<dbReference type="EMBL" id="HBKR01026218">
    <property type="protein sequence ID" value="CAE2318857.1"/>
    <property type="molecule type" value="Transcribed_RNA"/>
</dbReference>
<dbReference type="PANTHER" id="PTHR46334">
    <property type="entry name" value="COSTARS FAMILY PROTEIN ABRACL"/>
    <property type="match status" value="1"/>
</dbReference>
<evidence type="ECO:0000259" key="6">
    <source>
        <dbReference type="PROSITE" id="PS50023"/>
    </source>
</evidence>
<proteinExistence type="inferred from homology"/>
<feature type="compositionally biased region" description="Low complexity" evidence="5">
    <location>
        <begin position="140"/>
        <end position="153"/>
    </location>
</feature>
<evidence type="ECO:0000256" key="2">
    <source>
        <dbReference type="ARBA" id="ARBA00022723"/>
    </source>
</evidence>
<dbReference type="SUPFAM" id="SSF57716">
    <property type="entry name" value="Glucocorticoid receptor-like (DNA-binding domain)"/>
    <property type="match status" value="1"/>
</dbReference>
<keyword evidence="2 4" id="KW-0479">Metal-binding</keyword>
<evidence type="ECO:0000256" key="4">
    <source>
        <dbReference type="PROSITE-ProRule" id="PRU00125"/>
    </source>
</evidence>
<dbReference type="PANTHER" id="PTHR46334:SF1">
    <property type="entry name" value="COSTARS FAMILY PROTEIN ABRACL"/>
    <property type="match status" value="1"/>
</dbReference>
<comment type="similarity">
    <text evidence="1">Belongs to the costars family.</text>
</comment>
<feature type="domain" description="LIM zinc-binding" evidence="6">
    <location>
        <begin position="163"/>
        <end position="223"/>
    </location>
</feature>
<dbReference type="AlphaFoldDB" id="A0A7S4L8V2"/>
<evidence type="ECO:0000256" key="3">
    <source>
        <dbReference type="ARBA" id="ARBA00022833"/>
    </source>
</evidence>
<dbReference type="GO" id="GO:0046872">
    <property type="term" value="F:metal ion binding"/>
    <property type="evidence" value="ECO:0007669"/>
    <property type="project" value="UniProtKB-KW"/>
</dbReference>
<sequence>MSSAPASPSSSSSSPGPSSPRGTASKAILNHLELNREALAKKGDDRTQKAADWTEKELKRLIGFIKEVGKPDPATKKITTTYGELFAHTENQLEALSGTLKTAKKRKLVSYEAEMLFQGRSNHVVIVLESEDVEGSAELAASPRRSPSPRASPKGFSQESGSNKCVHCGKTVYPLEKVAAGKHNYHKNCFKCHDCEKKLDAKKFCTVQDRVFCKDCYMAEVNLPFPERRKKWDPTKEKRAGQA</sequence>
<feature type="region of interest" description="Disordered" evidence="5">
    <location>
        <begin position="1"/>
        <end position="26"/>
    </location>
</feature>
<dbReference type="InterPro" id="IPR001781">
    <property type="entry name" value="Znf_LIM"/>
</dbReference>
<keyword evidence="3 4" id="KW-0862">Zinc</keyword>
<dbReference type="InterPro" id="IPR027817">
    <property type="entry name" value="Costars_dom"/>
</dbReference>
<dbReference type="Gene3D" id="2.10.110.10">
    <property type="entry name" value="Cysteine Rich Protein"/>
    <property type="match status" value="1"/>
</dbReference>
<feature type="region of interest" description="Disordered" evidence="5">
    <location>
        <begin position="137"/>
        <end position="162"/>
    </location>
</feature>
<dbReference type="PROSITE" id="PS00478">
    <property type="entry name" value="LIM_DOMAIN_1"/>
    <property type="match status" value="1"/>
</dbReference>
<evidence type="ECO:0000256" key="5">
    <source>
        <dbReference type="SAM" id="MobiDB-lite"/>
    </source>
</evidence>
<dbReference type="SMART" id="SM01283">
    <property type="entry name" value="Costars"/>
    <property type="match status" value="1"/>
</dbReference>
<organism evidence="7">
    <name type="scientific">Paramoeba aestuarina</name>
    <dbReference type="NCBI Taxonomy" id="180227"/>
    <lineage>
        <taxon>Eukaryota</taxon>
        <taxon>Amoebozoa</taxon>
        <taxon>Discosea</taxon>
        <taxon>Flabellinia</taxon>
        <taxon>Dactylopodida</taxon>
        <taxon>Paramoebidae</taxon>
        <taxon>Paramoeba</taxon>
    </lineage>
</organism>
<gene>
    <name evidence="7" type="ORF">NAES01612_LOCUS17169</name>
</gene>
<dbReference type="Pfam" id="PF00412">
    <property type="entry name" value="LIM"/>
    <property type="match status" value="1"/>
</dbReference>
<name>A0A7S4L8V2_9EUKA</name>
<dbReference type="PROSITE" id="PS50023">
    <property type="entry name" value="LIM_DOMAIN_2"/>
    <property type="match status" value="1"/>
</dbReference>
<dbReference type="Gene3D" id="1.10.10.1540">
    <property type="entry name" value="Costar domain"/>
    <property type="match status" value="1"/>
</dbReference>
<dbReference type="CDD" id="cd09358">
    <property type="entry name" value="LIM_Mical_like"/>
    <property type="match status" value="1"/>
</dbReference>
<dbReference type="SMART" id="SM00132">
    <property type="entry name" value="LIM"/>
    <property type="match status" value="1"/>
</dbReference>
<dbReference type="InterPro" id="IPR044302">
    <property type="entry name" value="Costars"/>
</dbReference>
<reference evidence="7" key="1">
    <citation type="submission" date="2021-01" db="EMBL/GenBank/DDBJ databases">
        <authorList>
            <person name="Corre E."/>
            <person name="Pelletier E."/>
            <person name="Niang G."/>
            <person name="Scheremetjew M."/>
            <person name="Finn R."/>
            <person name="Kale V."/>
            <person name="Holt S."/>
            <person name="Cochrane G."/>
            <person name="Meng A."/>
            <person name="Brown T."/>
            <person name="Cohen L."/>
        </authorList>
    </citation>
    <scope>NUCLEOTIDE SEQUENCE</scope>
    <source>
        <strain evidence="7">SoJaBio B1-5/56/2</strain>
    </source>
</reference>
<accession>A0A7S4L8V2</accession>
<dbReference type="GO" id="GO:0032970">
    <property type="term" value="P:regulation of actin filament-based process"/>
    <property type="evidence" value="ECO:0007669"/>
    <property type="project" value="TreeGrafter"/>
</dbReference>
<dbReference type="InterPro" id="IPR038095">
    <property type="entry name" value="Costars_sf"/>
</dbReference>
<feature type="compositionally biased region" description="Low complexity" evidence="5">
    <location>
        <begin position="1"/>
        <end position="20"/>
    </location>
</feature>
<keyword evidence="4" id="KW-0440">LIM domain</keyword>
<dbReference type="Pfam" id="PF14705">
    <property type="entry name" value="Costars"/>
    <property type="match status" value="1"/>
</dbReference>